<dbReference type="InterPro" id="IPR006104">
    <property type="entry name" value="Glyco_hydro_2_N"/>
</dbReference>
<dbReference type="OrthoDB" id="408532at2759"/>
<dbReference type="STRING" id="441959.B8LVN3"/>
<dbReference type="GO" id="GO:0030246">
    <property type="term" value="F:carbohydrate binding"/>
    <property type="evidence" value="ECO:0007669"/>
    <property type="project" value="TreeGrafter"/>
</dbReference>
<dbReference type="GO" id="GO:0004566">
    <property type="term" value="F:beta-glucuronidase activity"/>
    <property type="evidence" value="ECO:0007669"/>
    <property type="project" value="UniProtKB-EC"/>
</dbReference>
<keyword evidence="4" id="KW-0378">Hydrolase</keyword>
<dbReference type="RefSeq" id="XP_002341550.1">
    <property type="nucleotide sequence ID" value="XM_002341509.1"/>
</dbReference>
<proteinExistence type="inferred from homology"/>
<evidence type="ECO:0000313" key="5">
    <source>
        <dbReference type="Proteomes" id="UP000001745"/>
    </source>
</evidence>
<dbReference type="HOGENOM" id="CLU_006501_6_2_1"/>
<protein>
    <submittedName>
        <fullName evidence="4">Beta-galactosidase, putative</fullName>
        <ecNumber evidence="4">3.2.1.31</ecNumber>
    </submittedName>
</protein>
<organism evidence="4 5">
    <name type="scientific">Talaromyces stipitatus (strain ATCC 10500 / CBS 375.48 / QM 6759 / NRRL 1006)</name>
    <name type="common">Penicillium stipitatum</name>
    <dbReference type="NCBI Taxonomy" id="441959"/>
    <lineage>
        <taxon>Eukaryota</taxon>
        <taxon>Fungi</taxon>
        <taxon>Dikarya</taxon>
        <taxon>Ascomycota</taxon>
        <taxon>Pezizomycotina</taxon>
        <taxon>Eurotiomycetes</taxon>
        <taxon>Eurotiomycetidae</taxon>
        <taxon>Eurotiales</taxon>
        <taxon>Trichocomaceae</taxon>
        <taxon>Talaromyces</taxon>
        <taxon>Talaromyces sect. Talaromyces</taxon>
    </lineage>
</organism>
<name>B8LVN3_TALSN</name>
<dbReference type="PANTHER" id="PTHR10066">
    <property type="entry name" value="BETA-GLUCURONIDASE"/>
    <property type="match status" value="1"/>
</dbReference>
<feature type="domain" description="Glycosyl hydrolases family 2 sugar binding" evidence="3">
    <location>
        <begin position="14"/>
        <end position="182"/>
    </location>
</feature>
<reference evidence="5" key="1">
    <citation type="journal article" date="2015" name="Genome Announc.">
        <title>Genome sequence of the AIDS-associated pathogen Penicillium marneffei (ATCC18224) and its near taxonomic relative Talaromyces stipitatus (ATCC10500).</title>
        <authorList>
            <person name="Nierman W.C."/>
            <person name="Fedorova-Abrams N.D."/>
            <person name="Andrianopoulos A."/>
        </authorList>
    </citation>
    <scope>NUCLEOTIDE SEQUENCE [LARGE SCALE GENOMIC DNA]</scope>
    <source>
        <strain evidence="5">ATCC 10500 / CBS 375.48 / QM 6759 / NRRL 1006</strain>
    </source>
</reference>
<evidence type="ECO:0000313" key="4">
    <source>
        <dbReference type="EMBL" id="EED24163.1"/>
    </source>
</evidence>
<dbReference type="GO" id="GO:0005975">
    <property type="term" value="P:carbohydrate metabolic process"/>
    <property type="evidence" value="ECO:0007669"/>
    <property type="project" value="InterPro"/>
</dbReference>
<dbReference type="eggNOG" id="KOG2024">
    <property type="taxonomic scope" value="Eukaryota"/>
</dbReference>
<dbReference type="InterPro" id="IPR006101">
    <property type="entry name" value="Glyco_hydro_2"/>
</dbReference>
<dbReference type="Gene3D" id="2.60.120.260">
    <property type="entry name" value="Galactose-binding domain-like"/>
    <property type="match status" value="1"/>
</dbReference>
<dbReference type="Gene3D" id="2.60.40.10">
    <property type="entry name" value="Immunoglobulins"/>
    <property type="match status" value="1"/>
</dbReference>
<dbReference type="InterPro" id="IPR006103">
    <property type="entry name" value="Glyco_hydro_2_cat"/>
</dbReference>
<dbReference type="GO" id="GO:0019391">
    <property type="term" value="P:glucuronoside catabolic process"/>
    <property type="evidence" value="ECO:0007669"/>
    <property type="project" value="TreeGrafter"/>
</dbReference>
<evidence type="ECO:0000256" key="1">
    <source>
        <dbReference type="ARBA" id="ARBA00007401"/>
    </source>
</evidence>
<dbReference type="AlphaFoldDB" id="B8LVN3"/>
<dbReference type="OMA" id="IHDHVGW"/>
<dbReference type="PANTHER" id="PTHR10066:SF67">
    <property type="entry name" value="BETA-GLUCURONIDASE"/>
    <property type="match status" value="1"/>
</dbReference>
<dbReference type="PRINTS" id="PR00132">
    <property type="entry name" value="GLHYDRLASE2"/>
</dbReference>
<dbReference type="EMBL" id="EQ962652">
    <property type="protein sequence ID" value="EED24163.1"/>
    <property type="molecule type" value="Genomic_DNA"/>
</dbReference>
<sequence length="429" mass="48274">MQIAAVTSTREVLSLDGIWRFALAVEELAEPLAWIKPLPQRRARDIPVPASYNDIFIEKEIHDHVGWALYQQEVRVPRGWQQERYFVRLDAATHEARVFINDHLATTHVGGYTPFEVEITAYVRAGEKFCLTDAVNNELTNETIPPGKIEVSSLNAKRRQTYNHDFFNYAGLSRSVWLYSVPPSYIEDVTLVTGVNGTTGTIQYGAKTNGEIGSSRINVVVRDEEGHVITEAEGLKRCVTVNIRASSGTLTDEYTVLAGIRTVEVRGNQFLINSKPFYFTGFGMHEDHLVRGKGHDAVSMVYDFELLAWTGASSFRTSHYPYAEEVMDFADRHGIVVIDETAAVGLNLAMVSGILELTKELDPSSRPVTFANESSSTYETDQIADLVDFLCLNRYYGWYRETGDLKTAEVLFEEELCYLSLLRSMAPIR</sequence>
<dbReference type="EC" id="3.2.1.31" evidence="4"/>
<gene>
    <name evidence="4" type="ORF">TSTA_075350</name>
</gene>
<dbReference type="VEuPathDB" id="FungiDB:TSTA_075350"/>
<dbReference type="Proteomes" id="UP000001745">
    <property type="component" value="Unassembled WGS sequence"/>
</dbReference>
<dbReference type="Pfam" id="PF02837">
    <property type="entry name" value="Glyco_hydro_2_N"/>
    <property type="match status" value="1"/>
</dbReference>
<dbReference type="InParanoid" id="B8LVN3"/>
<dbReference type="InterPro" id="IPR013783">
    <property type="entry name" value="Ig-like_fold"/>
</dbReference>
<dbReference type="InterPro" id="IPR017853">
    <property type="entry name" value="GH"/>
</dbReference>
<keyword evidence="5" id="KW-1185">Reference proteome</keyword>
<accession>B8LVN3</accession>
<dbReference type="GeneID" id="8104395"/>
<evidence type="ECO:0000259" key="2">
    <source>
        <dbReference type="Pfam" id="PF02836"/>
    </source>
</evidence>
<dbReference type="Pfam" id="PF02836">
    <property type="entry name" value="Glyco_hydro_2_C"/>
    <property type="match status" value="1"/>
</dbReference>
<dbReference type="UniPathway" id="UPA00280"/>
<dbReference type="PhylomeDB" id="B8LVN3"/>
<evidence type="ECO:0000259" key="3">
    <source>
        <dbReference type="Pfam" id="PF02837"/>
    </source>
</evidence>
<comment type="similarity">
    <text evidence="1">Belongs to the glycosyl hydrolase 2 family.</text>
</comment>
<dbReference type="SUPFAM" id="SSF51445">
    <property type="entry name" value="(Trans)glycosidases"/>
    <property type="match status" value="1"/>
</dbReference>
<dbReference type="Gene3D" id="3.20.20.80">
    <property type="entry name" value="Glycosidases"/>
    <property type="match status" value="2"/>
</dbReference>
<feature type="domain" description="Glycoside hydrolase family 2 catalytic" evidence="2">
    <location>
        <begin position="263"/>
        <end position="351"/>
    </location>
</feature>
<dbReference type="InterPro" id="IPR008979">
    <property type="entry name" value="Galactose-bd-like_sf"/>
</dbReference>
<keyword evidence="4" id="KW-0326">Glycosidase</keyword>
<dbReference type="SUPFAM" id="SSF49785">
    <property type="entry name" value="Galactose-binding domain-like"/>
    <property type="match status" value="1"/>
</dbReference>